<accession>A0ACC1RF04</accession>
<comment type="caution">
    <text evidence="1">The sequence shown here is derived from an EMBL/GenBank/DDBJ whole genome shotgun (WGS) entry which is preliminary data.</text>
</comment>
<keyword evidence="2" id="KW-1185">Reference proteome</keyword>
<evidence type="ECO:0000313" key="1">
    <source>
        <dbReference type="EMBL" id="KAJ3509585.1"/>
    </source>
</evidence>
<dbReference type="Proteomes" id="UP001148629">
    <property type="component" value="Unassembled WGS sequence"/>
</dbReference>
<sequence length="151" mass="17142">MDTPRSSSLSSLSDSDSDSDTEVGKDVGRRSNDSDSQTNNEQKIEWLATTRKRRSTAGNRMKSMLANEEPDSDLELLFAEDENDQGFSDVDENASDVHMDSSDDEDDNDNNQDDLEGEKELERQAKERRIAQRKRKAQEAIPAKFRKKVQI</sequence>
<proteinExistence type="predicted"/>
<reference evidence="1" key="1">
    <citation type="submission" date="2022-08" db="EMBL/GenBank/DDBJ databases">
        <title>Genome Sequence of Fusarium decemcellulare.</title>
        <authorList>
            <person name="Buettner E."/>
        </authorList>
    </citation>
    <scope>NUCLEOTIDE SEQUENCE</scope>
    <source>
        <strain evidence="1">Babe19</strain>
    </source>
</reference>
<name>A0ACC1RF04_9HYPO</name>
<protein>
    <submittedName>
        <fullName evidence="1">Uncharacterized protein</fullName>
    </submittedName>
</protein>
<organism evidence="1 2">
    <name type="scientific">Fusarium decemcellulare</name>
    <dbReference type="NCBI Taxonomy" id="57161"/>
    <lineage>
        <taxon>Eukaryota</taxon>
        <taxon>Fungi</taxon>
        <taxon>Dikarya</taxon>
        <taxon>Ascomycota</taxon>
        <taxon>Pezizomycotina</taxon>
        <taxon>Sordariomycetes</taxon>
        <taxon>Hypocreomycetidae</taxon>
        <taxon>Hypocreales</taxon>
        <taxon>Nectriaceae</taxon>
        <taxon>Fusarium</taxon>
        <taxon>Fusarium decemcellulare species complex</taxon>
    </lineage>
</organism>
<gene>
    <name evidence="1" type="ORF">NM208_g15649</name>
</gene>
<dbReference type="EMBL" id="JANRMS010004342">
    <property type="protein sequence ID" value="KAJ3509585.1"/>
    <property type="molecule type" value="Genomic_DNA"/>
</dbReference>
<evidence type="ECO:0000313" key="2">
    <source>
        <dbReference type="Proteomes" id="UP001148629"/>
    </source>
</evidence>